<protein>
    <submittedName>
        <fullName evidence="5">Uncharacterized protein</fullName>
    </submittedName>
</protein>
<evidence type="ECO:0000256" key="2">
    <source>
        <dbReference type="ARBA" id="ARBA00022574"/>
    </source>
</evidence>
<keyword evidence="2" id="KW-0853">WD repeat</keyword>
<keyword evidence="4" id="KW-0539">Nucleus</keyword>
<dbReference type="SUPFAM" id="SSF50978">
    <property type="entry name" value="WD40 repeat-like"/>
    <property type="match status" value="1"/>
</dbReference>
<evidence type="ECO:0000256" key="3">
    <source>
        <dbReference type="ARBA" id="ARBA00022737"/>
    </source>
</evidence>
<name>A0A643CB57_BALPH</name>
<keyword evidence="3" id="KW-0677">Repeat</keyword>
<dbReference type="InterPro" id="IPR036322">
    <property type="entry name" value="WD40_repeat_dom_sf"/>
</dbReference>
<dbReference type="PANTHER" id="PTHR19861:SF0">
    <property type="entry name" value="WD REPEAT-CONTAINING PROTEIN 82"/>
    <property type="match status" value="1"/>
</dbReference>
<reference evidence="5 6" key="1">
    <citation type="journal article" date="2019" name="PLoS ONE">
        <title>Genomic analyses reveal an absence of contemporary introgressive admixture between fin whales and blue whales, despite known hybrids.</title>
        <authorList>
            <person name="Westbury M.V."/>
            <person name="Petersen B."/>
            <person name="Lorenzen E.D."/>
        </authorList>
    </citation>
    <scope>NUCLEOTIDE SEQUENCE [LARGE SCALE GENOMIC DNA]</scope>
    <source>
        <strain evidence="5">FinWhale-01</strain>
    </source>
</reference>
<comment type="subcellular location">
    <subcellularLocation>
        <location evidence="1">Nucleus</location>
    </subcellularLocation>
</comment>
<dbReference type="InterPro" id="IPR015943">
    <property type="entry name" value="WD40/YVTN_repeat-like_dom_sf"/>
</dbReference>
<dbReference type="AlphaFoldDB" id="A0A643CB57"/>
<organism evidence="5 6">
    <name type="scientific">Balaenoptera physalus</name>
    <name type="common">Fin whale</name>
    <name type="synonym">Balaena physalus</name>
    <dbReference type="NCBI Taxonomy" id="9770"/>
    <lineage>
        <taxon>Eukaryota</taxon>
        <taxon>Metazoa</taxon>
        <taxon>Chordata</taxon>
        <taxon>Craniata</taxon>
        <taxon>Vertebrata</taxon>
        <taxon>Euteleostomi</taxon>
        <taxon>Mammalia</taxon>
        <taxon>Eutheria</taxon>
        <taxon>Laurasiatheria</taxon>
        <taxon>Artiodactyla</taxon>
        <taxon>Whippomorpha</taxon>
        <taxon>Cetacea</taxon>
        <taxon>Mysticeti</taxon>
        <taxon>Balaenopteridae</taxon>
        <taxon>Balaenoptera</taxon>
    </lineage>
</organism>
<evidence type="ECO:0000313" key="6">
    <source>
        <dbReference type="Proteomes" id="UP000437017"/>
    </source>
</evidence>
<comment type="caution">
    <text evidence="5">The sequence shown here is derived from an EMBL/GenBank/DDBJ whole genome shotgun (WGS) entry which is preliminary data.</text>
</comment>
<sequence>MLAEQGSGVGEKDDLLHGAATQFSPLLAKSSLATAEEDAPRSSETYLDQQRVDLTKFTTLRKQFWPKPLSVNLGIIKCNVYGVWPENDFSYFRNTVLDNLLTTWQKNIIRKSLNQSSENSQFIMIGTEDGQIHVWNGESGIKVAMLDGKHTGPITCLQVNPKFMTFASACSNMAFWLPTIDD</sequence>
<accession>A0A643CB57</accession>
<proteinExistence type="predicted"/>
<dbReference type="EMBL" id="SGJD01001995">
    <property type="protein sequence ID" value="KAB0397380.1"/>
    <property type="molecule type" value="Genomic_DNA"/>
</dbReference>
<evidence type="ECO:0000313" key="5">
    <source>
        <dbReference type="EMBL" id="KAB0397380.1"/>
    </source>
</evidence>
<evidence type="ECO:0000256" key="1">
    <source>
        <dbReference type="ARBA" id="ARBA00004123"/>
    </source>
</evidence>
<gene>
    <name evidence="5" type="ORF">E2I00_008398</name>
</gene>
<evidence type="ECO:0000256" key="4">
    <source>
        <dbReference type="ARBA" id="ARBA00023242"/>
    </source>
</evidence>
<dbReference type="GO" id="GO:0003682">
    <property type="term" value="F:chromatin binding"/>
    <property type="evidence" value="ECO:0007669"/>
    <property type="project" value="TreeGrafter"/>
</dbReference>
<dbReference type="Gene3D" id="2.130.10.10">
    <property type="entry name" value="YVTN repeat-like/Quinoprotein amine dehydrogenase"/>
    <property type="match status" value="1"/>
</dbReference>
<dbReference type="Proteomes" id="UP000437017">
    <property type="component" value="Unassembled WGS sequence"/>
</dbReference>
<dbReference type="PANTHER" id="PTHR19861">
    <property type="entry name" value="WD40 REPEAT PROTEIN SWD2"/>
    <property type="match status" value="1"/>
</dbReference>
<dbReference type="GO" id="GO:0048188">
    <property type="term" value="C:Set1C/COMPASS complex"/>
    <property type="evidence" value="ECO:0007669"/>
    <property type="project" value="TreeGrafter"/>
</dbReference>
<dbReference type="OrthoDB" id="9676029at2759"/>
<keyword evidence="6" id="KW-1185">Reference proteome</keyword>
<dbReference type="InterPro" id="IPR037867">
    <property type="entry name" value="Swd2/WDR82"/>
</dbReference>